<feature type="transmembrane region" description="Helical" evidence="7">
    <location>
        <begin position="108"/>
        <end position="130"/>
    </location>
</feature>
<keyword evidence="3 7" id="KW-0812">Transmembrane</keyword>
<keyword evidence="2" id="KW-1003">Cell membrane</keyword>
<dbReference type="PANTHER" id="PTHR30572">
    <property type="entry name" value="MEMBRANE COMPONENT OF TRANSPORTER-RELATED"/>
    <property type="match status" value="1"/>
</dbReference>
<dbReference type="Pfam" id="PF02687">
    <property type="entry name" value="FtsX"/>
    <property type="match status" value="2"/>
</dbReference>
<keyword evidence="5 7" id="KW-0472">Membrane</keyword>
<feature type="transmembrane region" description="Helical" evidence="7">
    <location>
        <begin position="324"/>
        <end position="354"/>
    </location>
</feature>
<evidence type="ECO:0000313" key="9">
    <source>
        <dbReference type="EMBL" id="UTT62154.1"/>
    </source>
</evidence>
<comment type="subcellular location">
    <subcellularLocation>
        <location evidence="1">Cell membrane</location>
        <topology evidence="1">Multi-pass membrane protein</topology>
    </subcellularLocation>
</comment>
<feature type="transmembrane region" description="Helical" evidence="7">
    <location>
        <begin position="198"/>
        <end position="219"/>
    </location>
</feature>
<evidence type="ECO:0000256" key="6">
    <source>
        <dbReference type="ARBA" id="ARBA00038076"/>
    </source>
</evidence>
<dbReference type="InterPro" id="IPR050250">
    <property type="entry name" value="Macrolide_Exporter_MacB"/>
</dbReference>
<feature type="transmembrane region" description="Helical" evidence="7">
    <location>
        <begin position="375"/>
        <end position="405"/>
    </location>
</feature>
<evidence type="ECO:0000256" key="2">
    <source>
        <dbReference type="ARBA" id="ARBA00022475"/>
    </source>
</evidence>
<proteinExistence type="inferred from homology"/>
<name>A0ABY5FV24_9MICO</name>
<feature type="domain" description="ABC3 transporter permease C-terminal" evidence="8">
    <location>
        <begin position="56"/>
        <end position="127"/>
    </location>
</feature>
<keyword evidence="4 7" id="KW-1133">Transmembrane helix</keyword>
<accession>A0ABY5FV24</accession>
<feature type="transmembrane region" description="Helical" evidence="7">
    <location>
        <begin position="51"/>
        <end position="78"/>
    </location>
</feature>
<organism evidence="9 10">
    <name type="scientific">Microcella humidisoli</name>
    <dbReference type="NCBI Taxonomy" id="2963406"/>
    <lineage>
        <taxon>Bacteria</taxon>
        <taxon>Bacillati</taxon>
        <taxon>Actinomycetota</taxon>
        <taxon>Actinomycetes</taxon>
        <taxon>Micrococcales</taxon>
        <taxon>Microbacteriaceae</taxon>
        <taxon>Microcella</taxon>
    </lineage>
</organism>
<evidence type="ECO:0000256" key="1">
    <source>
        <dbReference type="ARBA" id="ARBA00004651"/>
    </source>
</evidence>
<sequence length="462" mass="46139">MSGRGGTLAAITTVALSAMYIVLLTSVMALLRTGLVQTPFGQGETADLVLGVLGLAFLIVSLIVATVVVTNAFALVTASRIREIALRRLLGASAAQERRRIALDGLRLSLGATALGTALAAGAALGVLALTTQGDGMLAGAEPADLVDPLVVVPLLALQVCTVVAAWRGSAAVLAAEPVQALGLAGTREAGGDDRVRLGRGAAAALLTGLALLALTAVAGAVTPFAAFLGIIAGTVLVIGVLAGANGLLPRVMALLGAVLPRTGPAAIARRTLAEHPARTARAALGVLIGVAVVSMFVVATASANLSLALEYRDTEFQAQADEVLLGVLAIIGGLIGFVVLIAAVGLATTVALNTRLRAREIAVTRILGQSRRDAGAAIIIESAVLSLAAALSGLALGALLGWVGAQSVIGVALTSRVVTPAVPLPLIGLVLVTALVLTVLAAVAPTRFVLADSPVRAFARA</sequence>
<comment type="similarity">
    <text evidence="6">Belongs to the ABC-4 integral membrane protein family.</text>
</comment>
<dbReference type="Proteomes" id="UP001060039">
    <property type="component" value="Chromosome"/>
</dbReference>
<evidence type="ECO:0000259" key="8">
    <source>
        <dbReference type="Pfam" id="PF02687"/>
    </source>
</evidence>
<feature type="transmembrane region" description="Helical" evidence="7">
    <location>
        <begin position="425"/>
        <end position="451"/>
    </location>
</feature>
<dbReference type="EMBL" id="CP101497">
    <property type="protein sequence ID" value="UTT62154.1"/>
    <property type="molecule type" value="Genomic_DNA"/>
</dbReference>
<feature type="transmembrane region" description="Helical" evidence="7">
    <location>
        <begin position="225"/>
        <end position="245"/>
    </location>
</feature>
<evidence type="ECO:0000256" key="3">
    <source>
        <dbReference type="ARBA" id="ARBA00022692"/>
    </source>
</evidence>
<dbReference type="RefSeq" id="WP_255159296.1">
    <property type="nucleotide sequence ID" value="NZ_CP101497.1"/>
</dbReference>
<evidence type="ECO:0000256" key="4">
    <source>
        <dbReference type="ARBA" id="ARBA00022989"/>
    </source>
</evidence>
<evidence type="ECO:0000256" key="5">
    <source>
        <dbReference type="ARBA" id="ARBA00023136"/>
    </source>
</evidence>
<feature type="domain" description="ABC3 transporter permease C-terminal" evidence="8">
    <location>
        <begin position="335"/>
        <end position="453"/>
    </location>
</feature>
<feature type="transmembrane region" description="Helical" evidence="7">
    <location>
        <begin position="7"/>
        <end position="31"/>
    </location>
</feature>
<dbReference type="PANTHER" id="PTHR30572:SF4">
    <property type="entry name" value="ABC TRANSPORTER PERMEASE YTRF"/>
    <property type="match status" value="1"/>
</dbReference>
<feature type="transmembrane region" description="Helical" evidence="7">
    <location>
        <begin position="283"/>
        <end position="304"/>
    </location>
</feature>
<evidence type="ECO:0000256" key="7">
    <source>
        <dbReference type="SAM" id="Phobius"/>
    </source>
</evidence>
<keyword evidence="10" id="KW-1185">Reference proteome</keyword>
<evidence type="ECO:0000313" key="10">
    <source>
        <dbReference type="Proteomes" id="UP001060039"/>
    </source>
</evidence>
<reference evidence="9" key="1">
    <citation type="submission" date="2022-07" db="EMBL/GenBank/DDBJ databases">
        <title>Taxonomic analysis of Microcella humidisoli nov. sp., isolated from riverside soil.</title>
        <authorList>
            <person name="Molina K.M."/>
            <person name="Kim S.B."/>
        </authorList>
    </citation>
    <scope>NUCLEOTIDE SEQUENCE</scope>
    <source>
        <strain evidence="9">MMS21-STM10</strain>
    </source>
</reference>
<dbReference type="InterPro" id="IPR003838">
    <property type="entry name" value="ABC3_permease_C"/>
</dbReference>
<gene>
    <name evidence="9" type="ORF">NNL39_10870</name>
</gene>
<feature type="transmembrane region" description="Helical" evidence="7">
    <location>
        <begin position="150"/>
        <end position="167"/>
    </location>
</feature>
<protein>
    <submittedName>
        <fullName evidence="9">ABC transporter permease</fullName>
    </submittedName>
</protein>